<dbReference type="PROSITE" id="PS51118">
    <property type="entry name" value="HTH_HXLR"/>
    <property type="match status" value="1"/>
</dbReference>
<evidence type="ECO:0000256" key="1">
    <source>
        <dbReference type="ARBA" id="ARBA00023015"/>
    </source>
</evidence>
<dbReference type="InterPro" id="IPR036390">
    <property type="entry name" value="WH_DNA-bd_sf"/>
</dbReference>
<organism evidence="5 6">
    <name type="scientific">Olivibacter oleidegradans</name>
    <dbReference type="NCBI Taxonomy" id="760123"/>
    <lineage>
        <taxon>Bacteria</taxon>
        <taxon>Pseudomonadati</taxon>
        <taxon>Bacteroidota</taxon>
        <taxon>Sphingobacteriia</taxon>
        <taxon>Sphingobacteriales</taxon>
        <taxon>Sphingobacteriaceae</taxon>
        <taxon>Olivibacter</taxon>
    </lineage>
</organism>
<keyword evidence="1" id="KW-0805">Transcription regulation</keyword>
<dbReference type="Proteomes" id="UP001589774">
    <property type="component" value="Unassembled WGS sequence"/>
</dbReference>
<accession>A0ABV6HG40</accession>
<gene>
    <name evidence="5" type="ORF">ACFFI0_01310</name>
</gene>
<dbReference type="InterPro" id="IPR036388">
    <property type="entry name" value="WH-like_DNA-bd_sf"/>
</dbReference>
<comment type="caution">
    <text evidence="5">The sequence shown here is derived from an EMBL/GenBank/DDBJ whole genome shotgun (WGS) entry which is preliminary data.</text>
</comment>
<keyword evidence="2" id="KW-0238">DNA-binding</keyword>
<keyword evidence="3" id="KW-0804">Transcription</keyword>
<name>A0ABV6HG40_9SPHI</name>
<evidence type="ECO:0000256" key="3">
    <source>
        <dbReference type="ARBA" id="ARBA00023163"/>
    </source>
</evidence>
<dbReference type="RefSeq" id="WP_149105010.1">
    <property type="nucleotide sequence ID" value="NZ_JBHLWO010000001.1"/>
</dbReference>
<dbReference type="InterPro" id="IPR002577">
    <property type="entry name" value="HTH_HxlR"/>
</dbReference>
<evidence type="ECO:0000259" key="4">
    <source>
        <dbReference type="PROSITE" id="PS51118"/>
    </source>
</evidence>
<sequence>MYQKKSPLNLECGLHFFKEILSGKWKMMLVHYISQGFKRPSELQRVIPKADRRVMNKQLQELVLHGFLTKKIYDNKISKVEYKLTSLGENLLPLIYTIERWGQENQLELEKAIKRDPKFKYVV</sequence>
<proteinExistence type="predicted"/>
<dbReference type="Gene3D" id="1.10.10.10">
    <property type="entry name" value="Winged helix-like DNA-binding domain superfamily/Winged helix DNA-binding domain"/>
    <property type="match status" value="1"/>
</dbReference>
<dbReference type="PANTHER" id="PTHR33204:SF38">
    <property type="entry name" value="HTH-TYPE TRANSCRIPTIONAL ACTIVATOR HXLR"/>
    <property type="match status" value="1"/>
</dbReference>
<dbReference type="SUPFAM" id="SSF46785">
    <property type="entry name" value="Winged helix' DNA-binding domain"/>
    <property type="match status" value="1"/>
</dbReference>
<evidence type="ECO:0000313" key="6">
    <source>
        <dbReference type="Proteomes" id="UP001589774"/>
    </source>
</evidence>
<dbReference type="Pfam" id="PF01638">
    <property type="entry name" value="HxlR"/>
    <property type="match status" value="1"/>
</dbReference>
<evidence type="ECO:0000313" key="5">
    <source>
        <dbReference type="EMBL" id="MFC0316918.1"/>
    </source>
</evidence>
<dbReference type="EMBL" id="JBHLWO010000001">
    <property type="protein sequence ID" value="MFC0316918.1"/>
    <property type="molecule type" value="Genomic_DNA"/>
</dbReference>
<keyword evidence="6" id="KW-1185">Reference proteome</keyword>
<feature type="domain" description="HTH hxlR-type" evidence="4">
    <location>
        <begin position="12"/>
        <end position="110"/>
    </location>
</feature>
<dbReference type="PANTHER" id="PTHR33204">
    <property type="entry name" value="TRANSCRIPTIONAL REGULATOR, MARR FAMILY"/>
    <property type="match status" value="1"/>
</dbReference>
<reference evidence="5 6" key="1">
    <citation type="submission" date="2024-09" db="EMBL/GenBank/DDBJ databases">
        <authorList>
            <person name="Sun Q."/>
            <person name="Mori K."/>
        </authorList>
    </citation>
    <scope>NUCLEOTIDE SEQUENCE [LARGE SCALE GENOMIC DNA]</scope>
    <source>
        <strain evidence="5 6">CCM 7765</strain>
    </source>
</reference>
<protein>
    <submittedName>
        <fullName evidence="5">Winged helix-turn-helix transcriptional regulator</fullName>
    </submittedName>
</protein>
<evidence type="ECO:0000256" key="2">
    <source>
        <dbReference type="ARBA" id="ARBA00023125"/>
    </source>
</evidence>